<evidence type="ECO:0000313" key="2">
    <source>
        <dbReference type="EMBL" id="CAI0562770.1"/>
    </source>
</evidence>
<evidence type="ECO:0000256" key="1">
    <source>
        <dbReference type="SAM" id="MobiDB-lite"/>
    </source>
</evidence>
<feature type="region of interest" description="Disordered" evidence="1">
    <location>
        <begin position="72"/>
        <end position="94"/>
    </location>
</feature>
<feature type="compositionally biased region" description="Polar residues" evidence="1">
    <location>
        <begin position="72"/>
        <end position="86"/>
    </location>
</feature>
<sequence length="94" mass="10361">VDSYSNYSPRSQKKKKISLRRGDDEEQSRRPLRRAVPAISPPPALHVQIHPAAVPIDLSTACSPLSLNQIQRHNSHPANRPSSSAGEISAAWLF</sequence>
<accession>A0AAV0RXP8</accession>
<feature type="non-terminal residue" evidence="2">
    <location>
        <position position="1"/>
    </location>
</feature>
<dbReference type="AlphaFoldDB" id="A0AAV0RXP8"/>
<comment type="caution">
    <text evidence="2">The sequence shown here is derived from an EMBL/GenBank/DDBJ whole genome shotgun (WGS) entry which is preliminary data.</text>
</comment>
<reference evidence="2" key="1">
    <citation type="submission" date="2022-08" db="EMBL/GenBank/DDBJ databases">
        <authorList>
            <person name="Gutierrez-Valencia J."/>
        </authorList>
    </citation>
    <scope>NUCLEOTIDE SEQUENCE</scope>
</reference>
<feature type="compositionally biased region" description="Basic and acidic residues" evidence="1">
    <location>
        <begin position="20"/>
        <end position="29"/>
    </location>
</feature>
<dbReference type="EMBL" id="CAMGYJ010000011">
    <property type="protein sequence ID" value="CAI0562770.1"/>
    <property type="molecule type" value="Genomic_DNA"/>
</dbReference>
<gene>
    <name evidence="2" type="ORF">LITE_LOCUS50061</name>
</gene>
<feature type="region of interest" description="Disordered" evidence="1">
    <location>
        <begin position="1"/>
        <end position="43"/>
    </location>
</feature>
<keyword evidence="3" id="KW-1185">Reference proteome</keyword>
<protein>
    <submittedName>
        <fullName evidence="2">Uncharacterized protein</fullName>
    </submittedName>
</protein>
<dbReference type="Proteomes" id="UP001154282">
    <property type="component" value="Unassembled WGS sequence"/>
</dbReference>
<proteinExistence type="predicted"/>
<evidence type="ECO:0000313" key="3">
    <source>
        <dbReference type="Proteomes" id="UP001154282"/>
    </source>
</evidence>
<organism evidence="2 3">
    <name type="scientific">Linum tenue</name>
    <dbReference type="NCBI Taxonomy" id="586396"/>
    <lineage>
        <taxon>Eukaryota</taxon>
        <taxon>Viridiplantae</taxon>
        <taxon>Streptophyta</taxon>
        <taxon>Embryophyta</taxon>
        <taxon>Tracheophyta</taxon>
        <taxon>Spermatophyta</taxon>
        <taxon>Magnoliopsida</taxon>
        <taxon>eudicotyledons</taxon>
        <taxon>Gunneridae</taxon>
        <taxon>Pentapetalae</taxon>
        <taxon>rosids</taxon>
        <taxon>fabids</taxon>
        <taxon>Malpighiales</taxon>
        <taxon>Linaceae</taxon>
        <taxon>Linum</taxon>
    </lineage>
</organism>
<feature type="compositionally biased region" description="Polar residues" evidence="1">
    <location>
        <begin position="1"/>
        <end position="10"/>
    </location>
</feature>
<name>A0AAV0RXP8_9ROSI</name>